<keyword evidence="7" id="KW-0329">Glyoxylate bypass</keyword>
<evidence type="ECO:0000256" key="8">
    <source>
        <dbReference type="ARBA" id="ARBA00022532"/>
    </source>
</evidence>
<dbReference type="AlphaFoldDB" id="A0A2M7G0C4"/>
<keyword evidence="13" id="KW-0464">Manganese</keyword>
<dbReference type="Gene3D" id="3.40.718.10">
    <property type="entry name" value="Isopropylmalate Dehydrogenase"/>
    <property type="match status" value="1"/>
</dbReference>
<feature type="domain" description="Isopropylmalate dehydrogenase-like" evidence="19">
    <location>
        <begin position="6"/>
        <end position="336"/>
    </location>
</feature>
<comment type="subunit">
    <text evidence="4">Homodimer.</text>
</comment>
<comment type="function">
    <text evidence="18">Catalyzes the oxidative decarboxylation of isocitrate to 2-oxoglutarate and carbon dioxide with the concomitant reduction of NADP(+).</text>
</comment>
<comment type="cofactor">
    <cofactor evidence="1">
        <name>Mn(2+)</name>
        <dbReference type="ChEBI" id="CHEBI:29035"/>
    </cofactor>
</comment>
<evidence type="ECO:0000313" key="21">
    <source>
        <dbReference type="Proteomes" id="UP000231019"/>
    </source>
</evidence>
<dbReference type="SMART" id="SM01329">
    <property type="entry name" value="Iso_dh"/>
    <property type="match status" value="1"/>
</dbReference>
<dbReference type="InterPro" id="IPR046997">
    <property type="entry name" value="Isocitrate_DH_TT1725_C_sf"/>
</dbReference>
<keyword evidence="12" id="KW-0560">Oxidoreductase</keyword>
<evidence type="ECO:0000256" key="17">
    <source>
        <dbReference type="ARBA" id="ARBA00031098"/>
    </source>
</evidence>
<dbReference type="NCBIfam" id="TIGR02924">
    <property type="entry name" value="ICDH_alpha"/>
    <property type="match status" value="1"/>
</dbReference>
<comment type="similarity">
    <text evidence="3">Belongs to the isocitrate and isopropylmalate dehydrogenases family.</text>
</comment>
<reference evidence="20 21" key="1">
    <citation type="submission" date="2017-09" db="EMBL/GenBank/DDBJ databases">
        <title>Depth-based differentiation of microbial function through sediment-hosted aquifers and enrichment of novel symbionts in the deep terrestrial subsurface.</title>
        <authorList>
            <person name="Probst A.J."/>
            <person name="Ladd B."/>
            <person name="Jarett J.K."/>
            <person name="Geller-Mcgrath D.E."/>
            <person name="Sieber C.M."/>
            <person name="Emerson J.B."/>
            <person name="Anantharaman K."/>
            <person name="Thomas B.C."/>
            <person name="Malmstrom R."/>
            <person name="Stieglmeier M."/>
            <person name="Klingl A."/>
            <person name="Woyke T."/>
            <person name="Ryan C.M."/>
            <person name="Banfield J.F."/>
        </authorList>
    </citation>
    <scope>NUCLEOTIDE SEQUENCE [LARGE SCALE GENOMIC DNA]</scope>
    <source>
        <strain evidence="20">CG17_big_fil_post_rev_8_21_14_2_50_48_46</strain>
    </source>
</reference>
<evidence type="ECO:0000256" key="2">
    <source>
        <dbReference type="ARBA" id="ARBA00001946"/>
    </source>
</evidence>
<dbReference type="SUPFAM" id="SSF53659">
    <property type="entry name" value="Isocitrate/Isopropylmalate dehydrogenase-like"/>
    <property type="match status" value="1"/>
</dbReference>
<evidence type="ECO:0000256" key="15">
    <source>
        <dbReference type="ARBA" id="ARBA00029765"/>
    </source>
</evidence>
<evidence type="ECO:0000256" key="5">
    <source>
        <dbReference type="ARBA" id="ARBA00013013"/>
    </source>
</evidence>
<dbReference type="NCBIfam" id="NF006673">
    <property type="entry name" value="PRK09222.1"/>
    <property type="match status" value="1"/>
</dbReference>
<evidence type="ECO:0000256" key="11">
    <source>
        <dbReference type="ARBA" id="ARBA00022857"/>
    </source>
</evidence>
<dbReference type="EC" id="1.1.1.42" evidence="5"/>
<evidence type="ECO:0000256" key="6">
    <source>
        <dbReference type="ARBA" id="ARBA00019562"/>
    </source>
</evidence>
<comment type="cofactor">
    <cofactor evidence="2">
        <name>Mg(2+)</name>
        <dbReference type="ChEBI" id="CHEBI:18420"/>
    </cofactor>
</comment>
<dbReference type="GO" id="GO:0051287">
    <property type="term" value="F:NAD binding"/>
    <property type="evidence" value="ECO:0007669"/>
    <property type="project" value="InterPro"/>
</dbReference>
<dbReference type="InterPro" id="IPR014273">
    <property type="entry name" value="Isocitrate_DH_bac-typ"/>
</dbReference>
<dbReference type="Proteomes" id="UP000231019">
    <property type="component" value="Unassembled WGS sequence"/>
</dbReference>
<evidence type="ECO:0000259" key="19">
    <source>
        <dbReference type="SMART" id="SM01329"/>
    </source>
</evidence>
<evidence type="ECO:0000256" key="16">
    <source>
        <dbReference type="ARBA" id="ARBA00029990"/>
    </source>
</evidence>
<proteinExistence type="inferred from homology"/>
<evidence type="ECO:0000256" key="4">
    <source>
        <dbReference type="ARBA" id="ARBA00011738"/>
    </source>
</evidence>
<evidence type="ECO:0000256" key="13">
    <source>
        <dbReference type="ARBA" id="ARBA00023211"/>
    </source>
</evidence>
<dbReference type="Gene3D" id="3.30.70.1570">
    <property type="match status" value="1"/>
</dbReference>
<evidence type="ECO:0000256" key="18">
    <source>
        <dbReference type="ARBA" id="ARBA00046127"/>
    </source>
</evidence>
<dbReference type="Pfam" id="PF18324">
    <property type="entry name" value="Isocitrate_DH_C_bact"/>
    <property type="match status" value="1"/>
</dbReference>
<name>A0A2M7G0C4_9BACT</name>
<dbReference type="InterPro" id="IPR040978">
    <property type="entry name" value="Isocitrate_DH_TT1725_C"/>
</dbReference>
<dbReference type="InterPro" id="IPR019818">
    <property type="entry name" value="IsoCit/isopropylmalate_DH_CS"/>
</dbReference>
<evidence type="ECO:0000256" key="3">
    <source>
        <dbReference type="ARBA" id="ARBA00007769"/>
    </source>
</evidence>
<evidence type="ECO:0000256" key="12">
    <source>
        <dbReference type="ARBA" id="ARBA00023002"/>
    </source>
</evidence>
<evidence type="ECO:0000256" key="7">
    <source>
        <dbReference type="ARBA" id="ARBA00022435"/>
    </source>
</evidence>
<keyword evidence="10" id="KW-0460">Magnesium</keyword>
<comment type="catalytic activity">
    <reaction evidence="14">
        <text>D-threo-isocitrate + NADP(+) = 2-oxoglutarate + CO2 + NADPH</text>
        <dbReference type="Rhea" id="RHEA:19629"/>
        <dbReference type="ChEBI" id="CHEBI:15562"/>
        <dbReference type="ChEBI" id="CHEBI:16526"/>
        <dbReference type="ChEBI" id="CHEBI:16810"/>
        <dbReference type="ChEBI" id="CHEBI:57783"/>
        <dbReference type="ChEBI" id="CHEBI:58349"/>
        <dbReference type="EC" id="1.1.1.42"/>
    </reaction>
</comment>
<evidence type="ECO:0000256" key="14">
    <source>
        <dbReference type="ARBA" id="ARBA00023554"/>
    </source>
</evidence>
<evidence type="ECO:0000313" key="20">
    <source>
        <dbReference type="EMBL" id="PIW15152.1"/>
    </source>
</evidence>
<dbReference type="GO" id="GO:0004450">
    <property type="term" value="F:isocitrate dehydrogenase (NADP+) activity"/>
    <property type="evidence" value="ECO:0007669"/>
    <property type="project" value="UniProtKB-EC"/>
</dbReference>
<dbReference type="GO" id="GO:0006099">
    <property type="term" value="P:tricarboxylic acid cycle"/>
    <property type="evidence" value="ECO:0007669"/>
    <property type="project" value="UniProtKB-KW"/>
</dbReference>
<dbReference type="InterPro" id="IPR024084">
    <property type="entry name" value="IsoPropMal-DH-like_dom"/>
</dbReference>
<keyword evidence="9" id="KW-0479">Metal-binding</keyword>
<keyword evidence="11" id="KW-0521">NADP</keyword>
<gene>
    <name evidence="20" type="primary">icd</name>
    <name evidence="20" type="ORF">COW36_17150</name>
</gene>
<evidence type="ECO:0000256" key="1">
    <source>
        <dbReference type="ARBA" id="ARBA00001936"/>
    </source>
</evidence>
<dbReference type="PROSITE" id="PS00470">
    <property type="entry name" value="IDH_IMDH"/>
    <property type="match status" value="1"/>
</dbReference>
<dbReference type="GO" id="GO:0000287">
    <property type="term" value="F:magnesium ion binding"/>
    <property type="evidence" value="ECO:0007669"/>
    <property type="project" value="InterPro"/>
</dbReference>
<accession>A0A2M7G0C4</accession>
<evidence type="ECO:0000256" key="9">
    <source>
        <dbReference type="ARBA" id="ARBA00022723"/>
    </source>
</evidence>
<keyword evidence="8" id="KW-0816">Tricarboxylic acid cycle</keyword>
<protein>
    <recommendedName>
        <fullName evidence="6">Isocitrate dehydrogenase [NADP]</fullName>
        <ecNumber evidence="5">1.1.1.42</ecNumber>
    </recommendedName>
    <alternativeName>
        <fullName evidence="15">IDP</fullName>
    </alternativeName>
    <alternativeName>
        <fullName evidence="16">NADP(+)-specific ICDH</fullName>
    </alternativeName>
    <alternativeName>
        <fullName evidence="17">Oxalosuccinate decarboxylase</fullName>
    </alternativeName>
</protein>
<dbReference type="PANTHER" id="PTHR11835">
    <property type="entry name" value="DECARBOXYLATING DEHYDROGENASES-ISOCITRATE, ISOPROPYLMALATE, TARTRATE"/>
    <property type="match status" value="1"/>
</dbReference>
<dbReference type="GO" id="GO:0006102">
    <property type="term" value="P:isocitrate metabolic process"/>
    <property type="evidence" value="ECO:0007669"/>
    <property type="project" value="TreeGrafter"/>
</dbReference>
<comment type="caution">
    <text evidence="20">The sequence shown here is derived from an EMBL/GenBank/DDBJ whole genome shotgun (WGS) entry which is preliminary data.</text>
</comment>
<evidence type="ECO:0000256" key="10">
    <source>
        <dbReference type="ARBA" id="ARBA00022842"/>
    </source>
</evidence>
<dbReference type="GO" id="GO:0004449">
    <property type="term" value="F:isocitrate dehydrogenase (NAD+) activity"/>
    <property type="evidence" value="ECO:0007669"/>
    <property type="project" value="TreeGrafter"/>
</dbReference>
<sequence>METKRLISVAHGDGVGPEITKATLKILKAAGARIEVQPVIMGSQAYAAGYKSGITPKAWDSIRRTRVLLKAPVSTPPDCRFRSPNVIIRKKLGLYANIRPCVSYFPYVQTRHPAMNVVIIRENEEDLYAGLEHRLSPDVTQCTRLISHTGSEKIIRYAFEYARTHFRQKVSCFTRDHIMKMTDGLFHQIFRKIAREYPDLENEHWVVDIGVARLAENPEQFDIIVAPNLYGDLLTDMTAQLAGSIGLAGSANLGEDCAMFETFHGSVPGKAGRDQANPSGMILAAVMMLRHLEQADVAEWVHNAWLKTIEEGIHTYDIWHAGSKSRVGTASFAQAVIDRLGQEPMHLKAVRYQNHSPITLSPPMQRPVLHKDLVGVDIFLNGPSQEPDTLRKKLEALARPHSELVLLSNRETQIWPKPQSEIEYTDLWRCRFLSKNRRPIQHQEVIHLLDKILNSGLNWIKTEHLYEFEGKPGYQL</sequence>
<dbReference type="PANTHER" id="PTHR11835:SF43">
    <property type="entry name" value="ISOPROPYLMALATE DEHYDROGENASE-LIKE DOMAIN-CONTAINING PROTEIN"/>
    <property type="match status" value="1"/>
</dbReference>
<dbReference type="EMBL" id="PFFQ01000053">
    <property type="protein sequence ID" value="PIW15152.1"/>
    <property type="molecule type" value="Genomic_DNA"/>
</dbReference>
<dbReference type="Pfam" id="PF00180">
    <property type="entry name" value="Iso_dh"/>
    <property type="match status" value="1"/>
</dbReference>
<dbReference type="GO" id="GO:0006097">
    <property type="term" value="P:glyoxylate cycle"/>
    <property type="evidence" value="ECO:0007669"/>
    <property type="project" value="UniProtKB-KW"/>
</dbReference>
<organism evidence="20 21">
    <name type="scientific">bacterium (Candidatus Blackallbacteria) CG17_big_fil_post_rev_8_21_14_2_50_48_46</name>
    <dbReference type="NCBI Taxonomy" id="2014261"/>
    <lineage>
        <taxon>Bacteria</taxon>
        <taxon>Candidatus Blackallbacteria</taxon>
    </lineage>
</organism>